<dbReference type="InterPro" id="IPR009081">
    <property type="entry name" value="PP-bd_ACP"/>
</dbReference>
<protein>
    <submittedName>
        <fullName evidence="2">Phosphopantetheine-binding protein</fullName>
    </submittedName>
</protein>
<dbReference type="InterPro" id="IPR036736">
    <property type="entry name" value="ACP-like_sf"/>
</dbReference>
<gene>
    <name evidence="2" type="ORF">NCTC9836_01461</name>
</gene>
<evidence type="ECO:0000313" key="2">
    <source>
        <dbReference type="EMBL" id="SUY47134.1"/>
    </source>
</evidence>
<evidence type="ECO:0000259" key="1">
    <source>
        <dbReference type="PROSITE" id="PS50075"/>
    </source>
</evidence>
<reference evidence="2 3" key="1">
    <citation type="submission" date="2018-06" db="EMBL/GenBank/DDBJ databases">
        <authorList>
            <consortium name="Pathogen Informatics"/>
            <person name="Doyle S."/>
        </authorList>
    </citation>
    <scope>NUCLEOTIDE SEQUENCE [LARGE SCALE GENOMIC DNA]</scope>
    <source>
        <strain evidence="2 3">NCTC9836</strain>
    </source>
</reference>
<accession>A0A381J767</accession>
<dbReference type="RefSeq" id="WP_115641120.1">
    <property type="nucleotide sequence ID" value="NZ_UFWZ01000001.1"/>
</dbReference>
<keyword evidence="3" id="KW-1185">Reference proteome</keyword>
<dbReference type="PROSITE" id="PS50075">
    <property type="entry name" value="CARRIER"/>
    <property type="match status" value="1"/>
</dbReference>
<dbReference type="AlphaFoldDB" id="A0A381J767"/>
<dbReference type="Proteomes" id="UP000254664">
    <property type="component" value="Unassembled WGS sequence"/>
</dbReference>
<organism evidence="2 3">
    <name type="scientific">Clostridium putrefaciens</name>
    <dbReference type="NCBI Taxonomy" id="99675"/>
    <lineage>
        <taxon>Bacteria</taxon>
        <taxon>Bacillati</taxon>
        <taxon>Bacillota</taxon>
        <taxon>Clostridia</taxon>
        <taxon>Eubacteriales</taxon>
        <taxon>Clostridiaceae</taxon>
        <taxon>Clostridium</taxon>
    </lineage>
</organism>
<evidence type="ECO:0000313" key="3">
    <source>
        <dbReference type="Proteomes" id="UP000254664"/>
    </source>
</evidence>
<dbReference type="EMBL" id="UFWZ01000001">
    <property type="protein sequence ID" value="SUY47134.1"/>
    <property type="molecule type" value="Genomic_DNA"/>
</dbReference>
<dbReference type="Gene3D" id="1.10.1200.10">
    <property type="entry name" value="ACP-like"/>
    <property type="match status" value="1"/>
</dbReference>
<dbReference type="SUPFAM" id="SSF47336">
    <property type="entry name" value="ACP-like"/>
    <property type="match status" value="1"/>
</dbReference>
<proteinExistence type="predicted"/>
<sequence length="85" mass="10080">MTLEEIKEQYITALQEEIEEIDFSTIDCNESMMEKYGINSFYIVQMIICAEDTFDIFFEDEELITTNYKSLNDIFVVIQKKLEKA</sequence>
<feature type="domain" description="Carrier" evidence="1">
    <location>
        <begin position="2"/>
        <end position="82"/>
    </location>
</feature>
<name>A0A381J767_9CLOT</name>